<dbReference type="PANTHER" id="PTHR48063">
    <property type="entry name" value="LRR RECEPTOR-LIKE KINASE"/>
    <property type="match status" value="1"/>
</dbReference>
<evidence type="ECO:0000313" key="11">
    <source>
        <dbReference type="EMBL" id="KAK6915920.1"/>
    </source>
</evidence>
<keyword evidence="2" id="KW-1003">Cell membrane</keyword>
<keyword evidence="6" id="KW-0677">Repeat</keyword>
<evidence type="ECO:0000256" key="3">
    <source>
        <dbReference type="ARBA" id="ARBA00022614"/>
    </source>
</evidence>
<dbReference type="GO" id="GO:0051606">
    <property type="term" value="P:detection of stimulus"/>
    <property type="evidence" value="ECO:0007669"/>
    <property type="project" value="UniProtKB-ARBA"/>
</dbReference>
<name>A0AAN8UHZ1_9MAGN</name>
<keyword evidence="10" id="KW-0325">Glycoprotein</keyword>
<evidence type="ECO:0000313" key="12">
    <source>
        <dbReference type="Proteomes" id="UP001370490"/>
    </source>
</evidence>
<dbReference type="PANTHER" id="PTHR48063:SF112">
    <property type="entry name" value="RECEPTOR LIKE PROTEIN 30-LIKE"/>
    <property type="match status" value="1"/>
</dbReference>
<keyword evidence="9" id="KW-0675">Receptor</keyword>
<keyword evidence="3" id="KW-0433">Leucine-rich repeat</keyword>
<dbReference type="Proteomes" id="UP001370490">
    <property type="component" value="Unassembled WGS sequence"/>
</dbReference>
<keyword evidence="5" id="KW-0732">Signal</keyword>
<keyword evidence="12" id="KW-1185">Reference proteome</keyword>
<keyword evidence="4" id="KW-0812">Transmembrane</keyword>
<evidence type="ECO:0000256" key="1">
    <source>
        <dbReference type="ARBA" id="ARBA00004251"/>
    </source>
</evidence>
<accession>A0AAN8UHZ1</accession>
<dbReference type="FunFam" id="3.80.10.10:FF:000470">
    <property type="entry name" value="LRR receptor-like serine/threonine-protein kinase RPK2"/>
    <property type="match status" value="1"/>
</dbReference>
<evidence type="ECO:0000256" key="7">
    <source>
        <dbReference type="ARBA" id="ARBA00022989"/>
    </source>
</evidence>
<protein>
    <submittedName>
        <fullName evidence="11">Uncharacterized protein</fullName>
    </submittedName>
</protein>
<dbReference type="InterPro" id="IPR001611">
    <property type="entry name" value="Leu-rich_rpt"/>
</dbReference>
<evidence type="ECO:0000256" key="10">
    <source>
        <dbReference type="ARBA" id="ARBA00023180"/>
    </source>
</evidence>
<sequence>MACPMLIFLWLGNNYFSGQIPSSIGYLKDLQSLHLQNNTLSGPLRQSLQNCSLLRTLDLSKNSFTRNLPTWIGKFHVPMRFLNLRSNRLQGEIPIELCYLTHLQILDIAQNNFYGRIPMCFKNLTAMTSGQSYSNTTWLKDMLWTIVDKRNDVRTIPLFEETLQVLLGNKCLLRNISKTKVTLKGQSIVLNCITAKYSFLCVAPKTMMRIVKYIYNADSGNRTRIFSLTKRNFTIRPIGPDTLGTRSKSCTPVNATVSSKLSQKRYQTSQQNDKMDRIKSIFISKTTRNSNFVQVAIPRFDGHHDHWNVLMEYILRLWSIGRNFKGYMEFIEEKVSNGFELFVTCDDGHDVGGMFIYDFDRRGIANKGLVCPICQINNKQYDNSNVTSNLEYAKFNAPKHQPLKWFTTSSVQDFAHSFWPSTYVMLKQLVLMSKVHYKKKSVGYGKYVGRLA</sequence>
<evidence type="ECO:0000256" key="4">
    <source>
        <dbReference type="ARBA" id="ARBA00022692"/>
    </source>
</evidence>
<dbReference type="AlphaFoldDB" id="A0AAN8UHZ1"/>
<evidence type="ECO:0000256" key="5">
    <source>
        <dbReference type="ARBA" id="ARBA00022729"/>
    </source>
</evidence>
<dbReference type="InterPro" id="IPR046956">
    <property type="entry name" value="RLP23-like"/>
</dbReference>
<evidence type="ECO:0000256" key="8">
    <source>
        <dbReference type="ARBA" id="ARBA00023136"/>
    </source>
</evidence>
<keyword evidence="7" id="KW-1133">Transmembrane helix</keyword>
<dbReference type="GO" id="GO:0005886">
    <property type="term" value="C:plasma membrane"/>
    <property type="evidence" value="ECO:0007669"/>
    <property type="project" value="UniProtKB-SubCell"/>
</dbReference>
<evidence type="ECO:0000256" key="2">
    <source>
        <dbReference type="ARBA" id="ARBA00022475"/>
    </source>
</evidence>
<organism evidence="11 12">
    <name type="scientific">Dillenia turbinata</name>
    <dbReference type="NCBI Taxonomy" id="194707"/>
    <lineage>
        <taxon>Eukaryota</taxon>
        <taxon>Viridiplantae</taxon>
        <taxon>Streptophyta</taxon>
        <taxon>Embryophyta</taxon>
        <taxon>Tracheophyta</taxon>
        <taxon>Spermatophyta</taxon>
        <taxon>Magnoliopsida</taxon>
        <taxon>eudicotyledons</taxon>
        <taxon>Gunneridae</taxon>
        <taxon>Pentapetalae</taxon>
        <taxon>Dilleniales</taxon>
        <taxon>Dilleniaceae</taxon>
        <taxon>Dillenia</taxon>
    </lineage>
</organism>
<dbReference type="Pfam" id="PF00560">
    <property type="entry name" value="LRR_1"/>
    <property type="match status" value="5"/>
</dbReference>
<evidence type="ECO:0000256" key="9">
    <source>
        <dbReference type="ARBA" id="ARBA00023170"/>
    </source>
</evidence>
<proteinExistence type="predicted"/>
<dbReference type="SUPFAM" id="SSF52058">
    <property type="entry name" value="L domain-like"/>
    <property type="match status" value="1"/>
</dbReference>
<gene>
    <name evidence="11" type="ORF">RJ641_018781</name>
</gene>
<comment type="subcellular location">
    <subcellularLocation>
        <location evidence="1">Cell membrane</location>
        <topology evidence="1">Single-pass type I membrane protein</topology>
    </subcellularLocation>
</comment>
<comment type="caution">
    <text evidence="11">The sequence shown here is derived from an EMBL/GenBank/DDBJ whole genome shotgun (WGS) entry which is preliminary data.</text>
</comment>
<dbReference type="Gene3D" id="3.80.10.10">
    <property type="entry name" value="Ribonuclease Inhibitor"/>
    <property type="match status" value="1"/>
</dbReference>
<keyword evidence="8" id="KW-0472">Membrane</keyword>
<dbReference type="InterPro" id="IPR032675">
    <property type="entry name" value="LRR_dom_sf"/>
</dbReference>
<evidence type="ECO:0000256" key="6">
    <source>
        <dbReference type="ARBA" id="ARBA00022737"/>
    </source>
</evidence>
<dbReference type="EMBL" id="JBAMMX010000024">
    <property type="protein sequence ID" value="KAK6915920.1"/>
    <property type="molecule type" value="Genomic_DNA"/>
</dbReference>
<reference evidence="11 12" key="1">
    <citation type="submission" date="2023-12" db="EMBL/GenBank/DDBJ databases">
        <title>A high-quality genome assembly for Dillenia turbinata (Dilleniales).</title>
        <authorList>
            <person name="Chanderbali A."/>
        </authorList>
    </citation>
    <scope>NUCLEOTIDE SEQUENCE [LARGE SCALE GENOMIC DNA]</scope>
    <source>
        <strain evidence="11">LSX21</strain>
        <tissue evidence="11">Leaf</tissue>
    </source>
</reference>